<dbReference type="InterPro" id="IPR000182">
    <property type="entry name" value="GNAT_dom"/>
</dbReference>
<dbReference type="EMBL" id="CP102487">
    <property type="protein sequence ID" value="UUX60522.1"/>
    <property type="molecule type" value="Genomic_DNA"/>
</dbReference>
<gene>
    <name evidence="2" type="ORF">NUH22_07930</name>
</gene>
<name>A0AA95BTT4_9MICC</name>
<dbReference type="PROSITE" id="PS51186">
    <property type="entry name" value="GNAT"/>
    <property type="match status" value="1"/>
</dbReference>
<proteinExistence type="predicted"/>
<dbReference type="RefSeq" id="WP_195181486.1">
    <property type="nucleotide sequence ID" value="NZ_CP102487.1"/>
</dbReference>
<dbReference type="AlphaFoldDB" id="A0AA95BTT4"/>
<dbReference type="InterPro" id="IPR016181">
    <property type="entry name" value="Acyl_CoA_acyltransferase"/>
</dbReference>
<evidence type="ECO:0000259" key="1">
    <source>
        <dbReference type="PROSITE" id="PS51186"/>
    </source>
</evidence>
<reference evidence="2" key="1">
    <citation type="journal article" date="2022" name="Pest Manag. Sci.">
        <title>Glutamicibacter halophytocola-mediated host fitness of potato tuber moth on Solanaceae crops.</title>
        <authorList>
            <person name="Wang W."/>
            <person name="Xiao G."/>
            <person name="Du G."/>
            <person name="Chang L."/>
            <person name="Yang Y."/>
            <person name="Ye J."/>
            <person name="Chen B."/>
        </authorList>
    </citation>
    <scope>NUCLEOTIDE SEQUENCE</scope>
    <source>
        <strain evidence="2">S2</strain>
    </source>
</reference>
<dbReference type="SUPFAM" id="SSF55729">
    <property type="entry name" value="Acyl-CoA N-acyltransferases (Nat)"/>
    <property type="match status" value="1"/>
</dbReference>
<protein>
    <submittedName>
        <fullName evidence="2">GNAT family N-acetyltransferase</fullName>
    </submittedName>
</protein>
<sequence length="171" mass="18850">MSCTLRKPALEDAVELASLHVACWKQAYSGLLPEGFFDADHLQQRIGMWRRILGDPNPGFHLALACNEDGELIGFSFAAACSQDAVDVPEGIERQLYNLYLLNDHHGSGAGQQLIDAVLGDQPAMLWVAEQNPRAIAFYKRNGFEFDGQAVQDPTAPLITDVRMVRLPELA</sequence>
<feature type="domain" description="N-acetyltransferase" evidence="1">
    <location>
        <begin position="3"/>
        <end position="169"/>
    </location>
</feature>
<dbReference type="Gene3D" id="3.40.630.30">
    <property type="match status" value="1"/>
</dbReference>
<organism evidence="2 3">
    <name type="scientific">Glutamicibacter halophytocola</name>
    <dbReference type="NCBI Taxonomy" id="1933880"/>
    <lineage>
        <taxon>Bacteria</taxon>
        <taxon>Bacillati</taxon>
        <taxon>Actinomycetota</taxon>
        <taxon>Actinomycetes</taxon>
        <taxon>Micrococcales</taxon>
        <taxon>Micrococcaceae</taxon>
        <taxon>Glutamicibacter</taxon>
    </lineage>
</organism>
<accession>A0AA95BTT4</accession>
<dbReference type="Proteomes" id="UP001060018">
    <property type="component" value="Chromosome"/>
</dbReference>
<dbReference type="Pfam" id="PF00583">
    <property type="entry name" value="Acetyltransf_1"/>
    <property type="match status" value="1"/>
</dbReference>
<evidence type="ECO:0000313" key="3">
    <source>
        <dbReference type="Proteomes" id="UP001060018"/>
    </source>
</evidence>
<evidence type="ECO:0000313" key="2">
    <source>
        <dbReference type="EMBL" id="UUX60522.1"/>
    </source>
</evidence>
<dbReference type="GO" id="GO:0016747">
    <property type="term" value="F:acyltransferase activity, transferring groups other than amino-acyl groups"/>
    <property type="evidence" value="ECO:0007669"/>
    <property type="project" value="InterPro"/>
</dbReference>